<evidence type="ECO:0000259" key="6">
    <source>
        <dbReference type="PROSITE" id="PS50835"/>
    </source>
</evidence>
<dbReference type="Pfam" id="PF00560">
    <property type="entry name" value="LRR_1"/>
    <property type="match status" value="1"/>
</dbReference>
<dbReference type="SMART" id="SM00409">
    <property type="entry name" value="IG"/>
    <property type="match status" value="1"/>
</dbReference>
<sequence>LSDQQIGFDVARVTTSLKEHGVKDQDLAREIAMMREMQKTQYVEMQKSEEAILNKIRSEQKAKATTNKSSAVTDIPQSEKDALKALYDATGGANWKNKTGWDFSKPVTGWNFSNSGAGTGWYGITIANGHVVKLELNYNNLVGNIPAEIGQFSQLDWLNLGSNNLSGSIPSEIGQLTQLTYLDFQRNREISGVIPSQIGQLTKLIWLRLLNNKLTGSIPPEIGQLLQLKELNLSFNNLNGVIPPQMGQLVQLENIDLQVNKLEGTIPLELYKLNKLIRLTLAANQLSGGISSQISQLINLNSLNLMNNKLEGNIPVEVGQLTKLVGIFIQNNKFFGTIPSLINLIDFKDLNIYNNNFRFVDFATDYSTYKTKLRYFYYAPQEKIDVEKTISGSTNGRVTLKMFEDNRFTPEDTFQWYKGVSPNGVLIPGATSREYTITNLKTTDAGDYYCISKNSQITNSDPSVYYQNLVLERNPITLKVVNCTPKTGELKLPTQQVFVGESANFSFEQTAGTVIS</sequence>
<protein>
    <recommendedName>
        <fullName evidence="6">Ig-like domain-containing protein</fullName>
    </recommendedName>
</protein>
<feature type="non-terminal residue" evidence="7">
    <location>
        <position position="516"/>
    </location>
</feature>
<dbReference type="InterPro" id="IPR007110">
    <property type="entry name" value="Ig-like_dom"/>
</dbReference>
<accession>A0ABU9NWS5</accession>
<dbReference type="Pfam" id="PF23598">
    <property type="entry name" value="LRR_14"/>
    <property type="match status" value="1"/>
</dbReference>
<dbReference type="RefSeq" id="WP_342693596.1">
    <property type="nucleotide sequence ID" value="NZ_JBCGDP010000055.1"/>
</dbReference>
<name>A0ABU9NWS5_9FLAO</name>
<dbReference type="InterPro" id="IPR003599">
    <property type="entry name" value="Ig_sub"/>
</dbReference>
<keyword evidence="4" id="KW-1015">Disulfide bond</keyword>
<dbReference type="InterPro" id="IPR013783">
    <property type="entry name" value="Ig-like_fold"/>
</dbReference>
<feature type="non-terminal residue" evidence="7">
    <location>
        <position position="1"/>
    </location>
</feature>
<dbReference type="InterPro" id="IPR001611">
    <property type="entry name" value="Leu-rich_rpt"/>
</dbReference>
<evidence type="ECO:0000313" key="8">
    <source>
        <dbReference type="Proteomes" id="UP001468798"/>
    </source>
</evidence>
<dbReference type="PROSITE" id="PS50835">
    <property type="entry name" value="IG_LIKE"/>
    <property type="match status" value="1"/>
</dbReference>
<dbReference type="Proteomes" id="UP001468798">
    <property type="component" value="Unassembled WGS sequence"/>
</dbReference>
<keyword evidence="8" id="KW-1185">Reference proteome</keyword>
<evidence type="ECO:0000256" key="2">
    <source>
        <dbReference type="ARBA" id="ARBA00022729"/>
    </source>
</evidence>
<keyword evidence="5" id="KW-0325">Glycoprotein</keyword>
<dbReference type="InterPro" id="IPR036179">
    <property type="entry name" value="Ig-like_dom_sf"/>
</dbReference>
<dbReference type="EMBL" id="JBCGDP010000055">
    <property type="protein sequence ID" value="MEM0578797.1"/>
    <property type="molecule type" value="Genomic_DNA"/>
</dbReference>
<evidence type="ECO:0000256" key="5">
    <source>
        <dbReference type="ARBA" id="ARBA00023180"/>
    </source>
</evidence>
<proteinExistence type="predicted"/>
<evidence type="ECO:0000256" key="3">
    <source>
        <dbReference type="ARBA" id="ARBA00022737"/>
    </source>
</evidence>
<organism evidence="7 8">
    <name type="scientific">Flavobacterium polysaccharolyticum</name>
    <dbReference type="NCBI Taxonomy" id="3133148"/>
    <lineage>
        <taxon>Bacteria</taxon>
        <taxon>Pseudomonadati</taxon>
        <taxon>Bacteroidota</taxon>
        <taxon>Flavobacteriia</taxon>
        <taxon>Flavobacteriales</taxon>
        <taxon>Flavobacteriaceae</taxon>
        <taxon>Flavobacterium</taxon>
    </lineage>
</organism>
<reference evidence="7 8" key="1">
    <citation type="submission" date="2024-03" db="EMBL/GenBank/DDBJ databases">
        <title>Two novel species of the genus Flavobacterium exhibiting potentially degradation of complex polysaccharides.</title>
        <authorList>
            <person name="Lian X."/>
        </authorList>
    </citation>
    <scope>NUCLEOTIDE SEQUENCE [LARGE SCALE GENOMIC DNA]</scope>
    <source>
        <strain evidence="7 8">N6</strain>
    </source>
</reference>
<evidence type="ECO:0000313" key="7">
    <source>
        <dbReference type="EMBL" id="MEM0578797.1"/>
    </source>
</evidence>
<comment type="caution">
    <text evidence="7">The sequence shown here is derived from an EMBL/GenBank/DDBJ whole genome shotgun (WGS) entry which is preliminary data.</text>
</comment>
<dbReference type="SUPFAM" id="SSF52058">
    <property type="entry name" value="L domain-like"/>
    <property type="match status" value="1"/>
</dbReference>
<dbReference type="InterPro" id="IPR055414">
    <property type="entry name" value="LRR_R13L4/SHOC2-like"/>
</dbReference>
<dbReference type="PANTHER" id="PTHR48053">
    <property type="entry name" value="LEUCINE RICH REPEAT FAMILY PROTEIN, EXPRESSED"/>
    <property type="match status" value="1"/>
</dbReference>
<comment type="subcellular location">
    <subcellularLocation>
        <location evidence="1">Membrane</location>
        <topology evidence="1">Single-pass membrane protein</topology>
    </subcellularLocation>
</comment>
<gene>
    <name evidence="7" type="ORF">WFZ86_20035</name>
</gene>
<dbReference type="Gene3D" id="2.60.40.10">
    <property type="entry name" value="Immunoglobulins"/>
    <property type="match status" value="1"/>
</dbReference>
<dbReference type="SUPFAM" id="SSF48726">
    <property type="entry name" value="Immunoglobulin"/>
    <property type="match status" value="1"/>
</dbReference>
<evidence type="ECO:0000256" key="1">
    <source>
        <dbReference type="ARBA" id="ARBA00004167"/>
    </source>
</evidence>
<dbReference type="InterPro" id="IPR051716">
    <property type="entry name" value="Plant_RL_S/T_kinase"/>
</dbReference>
<feature type="domain" description="Ig-like" evidence="6">
    <location>
        <begin position="380"/>
        <end position="465"/>
    </location>
</feature>
<keyword evidence="3" id="KW-0677">Repeat</keyword>
<dbReference type="InterPro" id="IPR032675">
    <property type="entry name" value="LRR_dom_sf"/>
</dbReference>
<keyword evidence="2" id="KW-0732">Signal</keyword>
<dbReference type="PANTHER" id="PTHR48053:SF32">
    <property type="entry name" value="LEUCINE RICH REPEAT FAMILY PROTEIN, EXPRESSED"/>
    <property type="match status" value="1"/>
</dbReference>
<evidence type="ECO:0000256" key="4">
    <source>
        <dbReference type="ARBA" id="ARBA00023157"/>
    </source>
</evidence>
<dbReference type="Gene3D" id="3.80.10.10">
    <property type="entry name" value="Ribonuclease Inhibitor"/>
    <property type="match status" value="2"/>
</dbReference>